<evidence type="ECO:0000313" key="2">
    <source>
        <dbReference type="EMBL" id="GMT21808.1"/>
    </source>
</evidence>
<sequence length="147" mass="16480">IKERICCCSVTRASLITAVISVVIWGAVTVLGWLWSPAPPIYLSILVTFQFISALLVFVAYFKRKAVLVMPIIAVQVLTSGTLIGYTVNYFVNEFGYATGWNRLYMSFALFGTTLVSSFMVDCHVSCYKKLRSEERQNGRGYLLSHT</sequence>
<keyword evidence="1" id="KW-1133">Transmembrane helix</keyword>
<dbReference type="PANTHER" id="PTHR34851:SF5">
    <property type="entry name" value="MARVEL DOMAIN-CONTAINING PROTEIN"/>
    <property type="match status" value="1"/>
</dbReference>
<feature type="transmembrane region" description="Helical" evidence="1">
    <location>
        <begin position="68"/>
        <end position="92"/>
    </location>
</feature>
<organism evidence="2 3">
    <name type="scientific">Pristionchus fissidentatus</name>
    <dbReference type="NCBI Taxonomy" id="1538716"/>
    <lineage>
        <taxon>Eukaryota</taxon>
        <taxon>Metazoa</taxon>
        <taxon>Ecdysozoa</taxon>
        <taxon>Nematoda</taxon>
        <taxon>Chromadorea</taxon>
        <taxon>Rhabditida</taxon>
        <taxon>Rhabditina</taxon>
        <taxon>Diplogasteromorpha</taxon>
        <taxon>Diplogasteroidea</taxon>
        <taxon>Neodiplogasteridae</taxon>
        <taxon>Pristionchus</taxon>
    </lineage>
</organism>
<feature type="transmembrane region" description="Helical" evidence="1">
    <location>
        <begin position="104"/>
        <end position="128"/>
    </location>
</feature>
<keyword evidence="3" id="KW-1185">Reference proteome</keyword>
<feature type="transmembrane region" description="Helical" evidence="1">
    <location>
        <begin position="41"/>
        <end position="61"/>
    </location>
</feature>
<dbReference type="EMBL" id="BTSY01000004">
    <property type="protein sequence ID" value="GMT21808.1"/>
    <property type="molecule type" value="Genomic_DNA"/>
</dbReference>
<keyword evidence="1" id="KW-0472">Membrane</keyword>
<accession>A0AAV5VU41</accession>
<gene>
    <name evidence="2" type="ORF">PFISCL1PPCAC_13105</name>
</gene>
<dbReference type="Proteomes" id="UP001432322">
    <property type="component" value="Unassembled WGS sequence"/>
</dbReference>
<name>A0AAV5VU41_9BILA</name>
<dbReference type="PANTHER" id="PTHR34851">
    <property type="entry name" value="PROTEIN CBG05235-RELATED"/>
    <property type="match status" value="1"/>
</dbReference>
<feature type="transmembrane region" description="Helical" evidence="1">
    <location>
        <begin position="12"/>
        <end position="35"/>
    </location>
</feature>
<protein>
    <submittedName>
        <fullName evidence="2">Uncharacterized protein</fullName>
    </submittedName>
</protein>
<proteinExistence type="predicted"/>
<feature type="non-terminal residue" evidence="2">
    <location>
        <position position="1"/>
    </location>
</feature>
<evidence type="ECO:0000313" key="3">
    <source>
        <dbReference type="Proteomes" id="UP001432322"/>
    </source>
</evidence>
<evidence type="ECO:0000256" key="1">
    <source>
        <dbReference type="SAM" id="Phobius"/>
    </source>
</evidence>
<comment type="caution">
    <text evidence="2">The sequence shown here is derived from an EMBL/GenBank/DDBJ whole genome shotgun (WGS) entry which is preliminary data.</text>
</comment>
<reference evidence="2" key="1">
    <citation type="submission" date="2023-10" db="EMBL/GenBank/DDBJ databases">
        <title>Genome assembly of Pristionchus species.</title>
        <authorList>
            <person name="Yoshida K."/>
            <person name="Sommer R.J."/>
        </authorList>
    </citation>
    <scope>NUCLEOTIDE SEQUENCE</scope>
    <source>
        <strain evidence="2">RS5133</strain>
    </source>
</reference>
<keyword evidence="1" id="KW-0812">Transmembrane</keyword>
<dbReference type="AlphaFoldDB" id="A0AAV5VU41"/>